<dbReference type="HOGENOM" id="CLU_1666110_0_0_4"/>
<evidence type="ECO:0000313" key="2">
    <source>
        <dbReference type="Proteomes" id="UP000006693"/>
    </source>
</evidence>
<organism evidence="1 2">
    <name type="scientific">Burkholderia mallei (strain ATCC 23344)</name>
    <dbReference type="NCBI Taxonomy" id="243160"/>
    <lineage>
        <taxon>Bacteria</taxon>
        <taxon>Pseudomonadati</taxon>
        <taxon>Pseudomonadota</taxon>
        <taxon>Betaproteobacteria</taxon>
        <taxon>Burkholderiales</taxon>
        <taxon>Burkholderiaceae</taxon>
        <taxon>Burkholderia</taxon>
        <taxon>pseudomallei group</taxon>
    </lineage>
</organism>
<dbReference type="AlphaFoldDB" id="A0A0H2WK87"/>
<dbReference type="Proteomes" id="UP000006693">
    <property type="component" value="Chromosome 1"/>
</dbReference>
<accession>A0A0H2WK87</accession>
<evidence type="ECO:0000313" key="1">
    <source>
        <dbReference type="EMBL" id="AAU50029.1"/>
    </source>
</evidence>
<dbReference type="EMBL" id="CP000010">
    <property type="protein sequence ID" value="AAU50029.1"/>
    <property type="molecule type" value="Genomic_DNA"/>
</dbReference>
<reference evidence="1 2" key="1">
    <citation type="journal article" date="2004" name="Proc. Natl. Acad. Sci. U.S.A.">
        <title>Structural flexibility in the Burkholderia mallei genome.</title>
        <authorList>
            <person name="Nierman W.C."/>
            <person name="DeShazer D."/>
            <person name="Kim H.S."/>
            <person name="Tettelin H."/>
            <person name="Nelson K.E."/>
            <person name="Feldblyum T."/>
            <person name="Ulrich R.L."/>
            <person name="Ronning C.M."/>
            <person name="Brinkac L.M."/>
            <person name="Daugherty S.C."/>
            <person name="Davidsen T.D."/>
            <person name="Deboy R.T."/>
            <person name="Dimitrov G."/>
            <person name="Dodson R.J."/>
            <person name="Durkin A.S."/>
            <person name="Gwinn M.L."/>
            <person name="Haft D.H."/>
            <person name="Khouri H."/>
            <person name="Kolonay J.F."/>
            <person name="Madupu R."/>
            <person name="Mohammoud Y."/>
            <person name="Nelson W.C."/>
            <person name="Radune D."/>
            <person name="Romero C.M."/>
            <person name="Sarria S."/>
            <person name="Selengut J."/>
            <person name="Shamblin C."/>
            <person name="Sullivan S.A."/>
            <person name="White O."/>
            <person name="Yu Y."/>
            <person name="Zafar N."/>
            <person name="Zhou L."/>
            <person name="Fraser C.M."/>
        </authorList>
    </citation>
    <scope>NUCLEOTIDE SEQUENCE [LARGE SCALE GENOMIC DNA]</scope>
    <source>
        <strain evidence="1 2">ATCC 23344</strain>
    </source>
</reference>
<protein>
    <submittedName>
        <fullName evidence="1">Uncharacterized protein</fullName>
    </submittedName>
</protein>
<proteinExistence type="predicted"/>
<name>A0A0H2WK87_BURMA</name>
<dbReference type="KEGG" id="bma:BMA2008"/>
<gene>
    <name evidence="1" type="ordered locus">BMA2008</name>
</gene>
<keyword evidence="2" id="KW-1185">Reference proteome</keyword>
<sequence>MLPCASCRATGLRRRRDDYVCQAWVIREIAMRIVSALGRRPLSLHAARERPRPCIEGPAPRGASMLARVAPFCPTTAGPGPLRTRSGSEASAQRSSRLHARLACLRASRARGHDAHRGVTRLPLSARSRCPRAAHAGVTACAAALASGDFPVARRLANAAAPGSRVRAMHVERLMIDEPPHVETVTNY</sequence>